<accession>A0A0C2YEG6</accession>
<dbReference type="HOGENOM" id="CLU_1199947_0_0_1"/>
<organism evidence="1 2">
    <name type="scientific">Hebeloma cylindrosporum</name>
    <dbReference type="NCBI Taxonomy" id="76867"/>
    <lineage>
        <taxon>Eukaryota</taxon>
        <taxon>Fungi</taxon>
        <taxon>Dikarya</taxon>
        <taxon>Basidiomycota</taxon>
        <taxon>Agaricomycotina</taxon>
        <taxon>Agaricomycetes</taxon>
        <taxon>Agaricomycetidae</taxon>
        <taxon>Agaricales</taxon>
        <taxon>Agaricineae</taxon>
        <taxon>Hymenogastraceae</taxon>
        <taxon>Hebeloma</taxon>
    </lineage>
</organism>
<reference evidence="2" key="2">
    <citation type="submission" date="2015-01" db="EMBL/GenBank/DDBJ databases">
        <title>Evolutionary Origins and Diversification of the Mycorrhizal Mutualists.</title>
        <authorList>
            <consortium name="DOE Joint Genome Institute"/>
            <consortium name="Mycorrhizal Genomics Consortium"/>
            <person name="Kohler A."/>
            <person name="Kuo A."/>
            <person name="Nagy L.G."/>
            <person name="Floudas D."/>
            <person name="Copeland A."/>
            <person name="Barry K.W."/>
            <person name="Cichocki N."/>
            <person name="Veneault-Fourrey C."/>
            <person name="LaButti K."/>
            <person name="Lindquist E.A."/>
            <person name="Lipzen A."/>
            <person name="Lundell T."/>
            <person name="Morin E."/>
            <person name="Murat C."/>
            <person name="Riley R."/>
            <person name="Ohm R."/>
            <person name="Sun H."/>
            <person name="Tunlid A."/>
            <person name="Henrissat B."/>
            <person name="Grigoriev I.V."/>
            <person name="Hibbett D.S."/>
            <person name="Martin F."/>
        </authorList>
    </citation>
    <scope>NUCLEOTIDE SEQUENCE [LARGE SCALE GENOMIC DNA]</scope>
    <source>
        <strain evidence="2">h7</strain>
    </source>
</reference>
<gene>
    <name evidence="1" type="ORF">M413DRAFT_12060</name>
</gene>
<evidence type="ECO:0000313" key="1">
    <source>
        <dbReference type="EMBL" id="KIM39427.1"/>
    </source>
</evidence>
<dbReference type="EMBL" id="KN831785">
    <property type="protein sequence ID" value="KIM39427.1"/>
    <property type="molecule type" value="Genomic_DNA"/>
</dbReference>
<sequence length="231" mass="25634">MSISLAIAFSLRLKKGHEARGDVNSGWVIPGIKHFHLLTASFFYAMESLGVDFSNNPQWPVPHVGRRTGFHEPNAPSHTGLNTHPSVVLHDLDLTQSTVIQEEFSQGEPQTWSSILGFPASHLISLANKEGDVYEELNEGQSQGLDIWRRISCKLTVLLTRPLQLPPSVVPPSPIEDLNYDTLLGDSAIFPSCAMYTYAWRIRISNTFRYLQSPPSSVGPSARLKGLLYLP</sequence>
<keyword evidence="2" id="KW-1185">Reference proteome</keyword>
<reference evidence="1 2" key="1">
    <citation type="submission" date="2014-04" db="EMBL/GenBank/DDBJ databases">
        <authorList>
            <consortium name="DOE Joint Genome Institute"/>
            <person name="Kuo A."/>
            <person name="Gay G."/>
            <person name="Dore J."/>
            <person name="Kohler A."/>
            <person name="Nagy L.G."/>
            <person name="Floudas D."/>
            <person name="Copeland A."/>
            <person name="Barry K.W."/>
            <person name="Cichocki N."/>
            <person name="Veneault-Fourrey C."/>
            <person name="LaButti K."/>
            <person name="Lindquist E.A."/>
            <person name="Lipzen A."/>
            <person name="Lundell T."/>
            <person name="Morin E."/>
            <person name="Murat C."/>
            <person name="Sun H."/>
            <person name="Tunlid A."/>
            <person name="Henrissat B."/>
            <person name="Grigoriev I.V."/>
            <person name="Hibbett D.S."/>
            <person name="Martin F."/>
            <person name="Nordberg H.P."/>
            <person name="Cantor M.N."/>
            <person name="Hua S.X."/>
        </authorList>
    </citation>
    <scope>NUCLEOTIDE SEQUENCE [LARGE SCALE GENOMIC DNA]</scope>
    <source>
        <strain evidence="2">h7</strain>
    </source>
</reference>
<evidence type="ECO:0000313" key="2">
    <source>
        <dbReference type="Proteomes" id="UP000053424"/>
    </source>
</evidence>
<protein>
    <submittedName>
        <fullName evidence="1">Uncharacterized protein</fullName>
    </submittedName>
</protein>
<dbReference type="AlphaFoldDB" id="A0A0C2YEG6"/>
<name>A0A0C2YEG6_HEBCY</name>
<dbReference type="Proteomes" id="UP000053424">
    <property type="component" value="Unassembled WGS sequence"/>
</dbReference>
<proteinExistence type="predicted"/>